<accession>A0AAN8PWM9</accession>
<dbReference type="Gene3D" id="1.10.510.10">
    <property type="entry name" value="Transferase(Phosphotransferase) domain 1"/>
    <property type="match status" value="1"/>
</dbReference>
<evidence type="ECO:0000259" key="3">
    <source>
        <dbReference type="PROSITE" id="PS50011"/>
    </source>
</evidence>
<dbReference type="InterPro" id="IPR000719">
    <property type="entry name" value="Prot_kinase_dom"/>
</dbReference>
<dbReference type="GO" id="GO:0004674">
    <property type="term" value="F:protein serine/threonine kinase activity"/>
    <property type="evidence" value="ECO:0007669"/>
    <property type="project" value="UniProtKB-EC"/>
</dbReference>
<feature type="compositionally biased region" description="Polar residues" evidence="2">
    <location>
        <begin position="369"/>
        <end position="390"/>
    </location>
</feature>
<comment type="caution">
    <text evidence="4">The sequence shown here is derived from an EMBL/GenBank/DDBJ whole genome shotgun (WGS) entry which is preliminary data.</text>
</comment>
<feature type="region of interest" description="Disordered" evidence="2">
    <location>
        <begin position="346"/>
        <end position="430"/>
    </location>
</feature>
<feature type="domain" description="Protein kinase" evidence="3">
    <location>
        <begin position="50"/>
        <end position="349"/>
    </location>
</feature>
<dbReference type="InterPro" id="IPR008271">
    <property type="entry name" value="Ser/Thr_kinase_AS"/>
</dbReference>
<evidence type="ECO:0000256" key="1">
    <source>
        <dbReference type="ARBA" id="ARBA00012513"/>
    </source>
</evidence>
<sequence>MSLPTVCYLYDSSMSSLSQKKNGRKKRGGKIVDNRIPAGDVLTDSAKKEWIIHSSIARGGFGEIYTASCLKEKQQNYVIKIEPSENGPLFCEKTVYIRIGKQEDIKQYMKLKGLKTLGMPQFYGCGIHNSDGKKYRFLVMDRYGKDLWSIFLEQNRIFPPATVYKVAIQVLDVLEYMHSKGYVHADIKGANLLLGRQKGTENQVYLVDFGLAARYTNVPKADPRRAHNGTIEYTSRDGHEGIVTRRGDIEVLGYNILQWVSSNLPWELTKDINEVQAMKIKHMKDCHLLLKICFEQSTPTKALEKYFIILQNMKTLDEPDYNLLRSFMREGIAKTGDVSNKLEFTMPKKSRGSTPKTPVAQKARKLNNRRQVSSRRTQSAVSKEASTTCDLTEMSSEECEDSDEEFDDEDEDIFIQSTPEKKKKKLESPVKRSWKDCPSVVACAELLLNDDRTARRTRRNK</sequence>
<dbReference type="InterPro" id="IPR011009">
    <property type="entry name" value="Kinase-like_dom_sf"/>
</dbReference>
<dbReference type="SUPFAM" id="SSF56112">
    <property type="entry name" value="Protein kinase-like (PK-like)"/>
    <property type="match status" value="1"/>
</dbReference>
<dbReference type="AlphaFoldDB" id="A0AAN8PWM9"/>
<dbReference type="InterPro" id="IPR050235">
    <property type="entry name" value="CK1_Ser-Thr_kinase"/>
</dbReference>
<dbReference type="Proteomes" id="UP001372834">
    <property type="component" value="Unassembled WGS sequence"/>
</dbReference>
<gene>
    <name evidence="4" type="ORF">RUM43_007187</name>
</gene>
<feature type="compositionally biased region" description="Acidic residues" evidence="2">
    <location>
        <begin position="395"/>
        <end position="413"/>
    </location>
</feature>
<dbReference type="PANTHER" id="PTHR11909">
    <property type="entry name" value="CASEIN KINASE-RELATED"/>
    <property type="match status" value="1"/>
</dbReference>
<evidence type="ECO:0000313" key="4">
    <source>
        <dbReference type="EMBL" id="KAK6638917.1"/>
    </source>
</evidence>
<protein>
    <recommendedName>
        <fullName evidence="1">non-specific serine/threonine protein kinase</fullName>
        <ecNumber evidence="1">2.7.11.1</ecNumber>
    </recommendedName>
</protein>
<dbReference type="PROSITE" id="PS00108">
    <property type="entry name" value="PROTEIN_KINASE_ST"/>
    <property type="match status" value="1"/>
</dbReference>
<dbReference type="EMBL" id="JAWJWE010000003">
    <property type="protein sequence ID" value="KAK6638917.1"/>
    <property type="molecule type" value="Genomic_DNA"/>
</dbReference>
<reference evidence="4 5" key="1">
    <citation type="submission" date="2023-10" db="EMBL/GenBank/DDBJ databases">
        <title>Genomes of two closely related lineages of the louse Polyplax serrata with different host specificities.</title>
        <authorList>
            <person name="Martinu J."/>
            <person name="Tarabai H."/>
            <person name="Stefka J."/>
            <person name="Hypsa V."/>
        </authorList>
    </citation>
    <scope>NUCLEOTIDE SEQUENCE [LARGE SCALE GENOMIC DNA]</scope>
    <source>
        <strain evidence="4">HR10_N</strain>
    </source>
</reference>
<proteinExistence type="predicted"/>
<dbReference type="PROSITE" id="PS50011">
    <property type="entry name" value="PROTEIN_KINASE_DOM"/>
    <property type="match status" value="1"/>
</dbReference>
<dbReference type="Pfam" id="PF00069">
    <property type="entry name" value="Pkinase"/>
    <property type="match status" value="1"/>
</dbReference>
<dbReference type="GO" id="GO:0005524">
    <property type="term" value="F:ATP binding"/>
    <property type="evidence" value="ECO:0007669"/>
    <property type="project" value="InterPro"/>
</dbReference>
<evidence type="ECO:0000256" key="2">
    <source>
        <dbReference type="SAM" id="MobiDB-lite"/>
    </source>
</evidence>
<dbReference type="EC" id="2.7.11.1" evidence="1"/>
<dbReference type="SMART" id="SM00220">
    <property type="entry name" value="S_TKc"/>
    <property type="match status" value="1"/>
</dbReference>
<evidence type="ECO:0000313" key="5">
    <source>
        <dbReference type="Proteomes" id="UP001372834"/>
    </source>
</evidence>
<organism evidence="4 5">
    <name type="scientific">Polyplax serrata</name>
    <name type="common">Common mouse louse</name>
    <dbReference type="NCBI Taxonomy" id="468196"/>
    <lineage>
        <taxon>Eukaryota</taxon>
        <taxon>Metazoa</taxon>
        <taxon>Ecdysozoa</taxon>
        <taxon>Arthropoda</taxon>
        <taxon>Hexapoda</taxon>
        <taxon>Insecta</taxon>
        <taxon>Pterygota</taxon>
        <taxon>Neoptera</taxon>
        <taxon>Paraneoptera</taxon>
        <taxon>Psocodea</taxon>
        <taxon>Troctomorpha</taxon>
        <taxon>Phthiraptera</taxon>
        <taxon>Anoplura</taxon>
        <taxon>Polyplacidae</taxon>
        <taxon>Polyplax</taxon>
    </lineage>
</organism>
<name>A0AAN8PWM9_POLSC</name>